<dbReference type="SUPFAM" id="SSF53623">
    <property type="entry name" value="MurD-like peptide ligases, catalytic domain"/>
    <property type="match status" value="1"/>
</dbReference>
<dbReference type="Pfam" id="PF01225">
    <property type="entry name" value="Mur_ligase"/>
    <property type="match status" value="1"/>
</dbReference>
<evidence type="ECO:0000259" key="14">
    <source>
        <dbReference type="Pfam" id="PF08245"/>
    </source>
</evidence>
<comment type="caution">
    <text evidence="15">The sequence shown here is derived from an EMBL/GenBank/DDBJ whole genome shotgun (WGS) entry which is preliminary data.</text>
</comment>
<dbReference type="SUPFAM" id="SSF53244">
    <property type="entry name" value="MurD-like peptide ligases, peptide-binding domain"/>
    <property type="match status" value="1"/>
</dbReference>
<dbReference type="GO" id="GO:0016874">
    <property type="term" value="F:ligase activity"/>
    <property type="evidence" value="ECO:0007669"/>
    <property type="project" value="UniProtKB-KW"/>
</dbReference>
<keyword evidence="3 10" id="KW-0132">Cell division</keyword>
<evidence type="ECO:0000256" key="5">
    <source>
        <dbReference type="ARBA" id="ARBA00022840"/>
    </source>
</evidence>
<evidence type="ECO:0000256" key="7">
    <source>
        <dbReference type="ARBA" id="ARBA00022984"/>
    </source>
</evidence>
<gene>
    <name evidence="10 15" type="primary">murF</name>
    <name evidence="15" type="ORF">GCM10007418_25170</name>
</gene>
<dbReference type="PANTHER" id="PTHR43024:SF1">
    <property type="entry name" value="UDP-N-ACETYLMURAMOYL-TRIPEPTIDE--D-ALANYL-D-ALANINE LIGASE"/>
    <property type="match status" value="1"/>
</dbReference>
<protein>
    <recommendedName>
        <fullName evidence="10 11">UDP-N-acetylmuramoyl-tripeptide--D-alanyl-D-alanine ligase</fullName>
        <ecNumber evidence="10 11">6.3.2.10</ecNumber>
    </recommendedName>
    <alternativeName>
        <fullName evidence="10">D-alanyl-D-alanine-adding enzyme</fullName>
    </alternativeName>
</protein>
<evidence type="ECO:0000256" key="11">
    <source>
        <dbReference type="RuleBase" id="RU004136"/>
    </source>
</evidence>
<keyword evidence="8 10" id="KW-0131">Cell cycle</keyword>
<evidence type="ECO:0000259" key="13">
    <source>
        <dbReference type="Pfam" id="PF02875"/>
    </source>
</evidence>
<feature type="binding site" evidence="10">
    <location>
        <begin position="108"/>
        <end position="114"/>
    </location>
    <ligand>
        <name>ATP</name>
        <dbReference type="ChEBI" id="CHEBI:30616"/>
    </ligand>
</feature>
<dbReference type="Gene3D" id="3.90.190.20">
    <property type="entry name" value="Mur ligase, C-terminal domain"/>
    <property type="match status" value="1"/>
</dbReference>
<evidence type="ECO:0000256" key="2">
    <source>
        <dbReference type="ARBA" id="ARBA00022598"/>
    </source>
</evidence>
<dbReference type="InterPro" id="IPR036615">
    <property type="entry name" value="Mur_ligase_C_dom_sf"/>
</dbReference>
<sequence length="464" mass="48333">MLEAMRLSQLLKPLGSSLVGQDATFDSVTIDARAVAPGGLFVALAGDHVDGHDFVTQARENGAAAAMVAYAVDDPLPQLLVHDCRYALGQLAALARNAFSAPVIAITGSSGKTSVKEMLAAILRERGPVLATRGNLNNELGVPLTLLALESTHEFAVIEMGAAVQGDIEYSMNLAKPQISVLTNAGMAHVGRFGSPEKIALAKGEILTGLPADGKAVINLDSPWFEDWYQSLGRRTSLAFSLTNPTAQLRAESVELDERGCPGFLLVTPKGSITVQLNLLGAHNIANALAAAGAALHLETELEVIRRGLGRVLPVAGRANPLAGRNGALVIDDSYNANPASVKAAIDILASLDGRRILVLGDMGELGEWEQQSHRDVGIYAREKGLDALFAVGSLSALATEEFGAGGHLFGTREELVAALAAQLDANTRVLVKGSRSAAMESVVAALTTTGASGGTDNNNDKAN</sequence>
<keyword evidence="9 10" id="KW-0961">Cell wall biogenesis/degradation</keyword>
<keyword evidence="6 10" id="KW-0133">Cell shape</keyword>
<comment type="subcellular location">
    <subcellularLocation>
        <location evidence="10 11">Cytoplasm</location>
    </subcellularLocation>
</comment>
<keyword evidence="2 10" id="KW-0436">Ligase</keyword>
<dbReference type="HAMAP" id="MF_02019">
    <property type="entry name" value="MurF"/>
    <property type="match status" value="1"/>
</dbReference>
<feature type="domain" description="Mur ligase N-terminal catalytic" evidence="12">
    <location>
        <begin position="26"/>
        <end position="69"/>
    </location>
</feature>
<dbReference type="Pfam" id="PF02875">
    <property type="entry name" value="Mur_ligase_C"/>
    <property type="match status" value="1"/>
</dbReference>
<evidence type="ECO:0000313" key="16">
    <source>
        <dbReference type="Proteomes" id="UP000638188"/>
    </source>
</evidence>
<comment type="similarity">
    <text evidence="10">Belongs to the MurCDEF family. MurF subfamily.</text>
</comment>
<keyword evidence="7 10" id="KW-0573">Peptidoglycan synthesis</keyword>
<dbReference type="InterPro" id="IPR000713">
    <property type="entry name" value="Mur_ligase_N"/>
</dbReference>
<dbReference type="RefSeq" id="WP_150278129.1">
    <property type="nucleotide sequence ID" value="NZ_BMFF01000005.1"/>
</dbReference>
<feature type="domain" description="Mur ligase C-terminal" evidence="13">
    <location>
        <begin position="317"/>
        <end position="436"/>
    </location>
</feature>
<dbReference type="InterPro" id="IPR013221">
    <property type="entry name" value="Mur_ligase_cen"/>
</dbReference>
<evidence type="ECO:0000256" key="1">
    <source>
        <dbReference type="ARBA" id="ARBA00022490"/>
    </source>
</evidence>
<dbReference type="InterPro" id="IPR051046">
    <property type="entry name" value="MurCDEF_CellWall_CoF430Synth"/>
</dbReference>
<keyword evidence="5 10" id="KW-0067">ATP-binding</keyword>
<evidence type="ECO:0000256" key="10">
    <source>
        <dbReference type="HAMAP-Rule" id="MF_02019"/>
    </source>
</evidence>
<name>A0ABQ1PW22_9GAMM</name>
<comment type="catalytic activity">
    <reaction evidence="10 11">
        <text>D-alanyl-D-alanine + UDP-N-acetyl-alpha-D-muramoyl-L-alanyl-gamma-D-glutamyl-meso-2,6-diaminopimelate + ATP = UDP-N-acetyl-alpha-D-muramoyl-L-alanyl-gamma-D-glutamyl-meso-2,6-diaminopimeloyl-D-alanyl-D-alanine + ADP + phosphate + H(+)</text>
        <dbReference type="Rhea" id="RHEA:28374"/>
        <dbReference type="ChEBI" id="CHEBI:15378"/>
        <dbReference type="ChEBI" id="CHEBI:30616"/>
        <dbReference type="ChEBI" id="CHEBI:43474"/>
        <dbReference type="ChEBI" id="CHEBI:57822"/>
        <dbReference type="ChEBI" id="CHEBI:61386"/>
        <dbReference type="ChEBI" id="CHEBI:83905"/>
        <dbReference type="ChEBI" id="CHEBI:456216"/>
        <dbReference type="EC" id="6.3.2.10"/>
    </reaction>
</comment>
<dbReference type="PANTHER" id="PTHR43024">
    <property type="entry name" value="UDP-N-ACETYLMURAMOYL-TRIPEPTIDE--D-ALANYL-D-ALANINE LIGASE"/>
    <property type="match status" value="1"/>
</dbReference>
<comment type="function">
    <text evidence="10 11">Involved in cell wall formation. Catalyzes the final step in the synthesis of UDP-N-acetylmuramoyl-pentapeptide, the precursor of murein.</text>
</comment>
<comment type="pathway">
    <text evidence="10 11">Cell wall biogenesis; peptidoglycan biosynthesis.</text>
</comment>
<evidence type="ECO:0000256" key="8">
    <source>
        <dbReference type="ARBA" id="ARBA00023306"/>
    </source>
</evidence>
<reference evidence="16" key="1">
    <citation type="journal article" date="2019" name="Int. J. Syst. Evol. Microbiol.">
        <title>The Global Catalogue of Microorganisms (GCM) 10K type strain sequencing project: providing services to taxonomists for standard genome sequencing and annotation.</title>
        <authorList>
            <consortium name="The Broad Institute Genomics Platform"/>
            <consortium name="The Broad Institute Genome Sequencing Center for Infectious Disease"/>
            <person name="Wu L."/>
            <person name="Ma J."/>
        </authorList>
    </citation>
    <scope>NUCLEOTIDE SEQUENCE [LARGE SCALE GENOMIC DNA]</scope>
    <source>
        <strain evidence="16">CGMCC 1.12482</strain>
    </source>
</reference>
<evidence type="ECO:0000256" key="3">
    <source>
        <dbReference type="ARBA" id="ARBA00022618"/>
    </source>
</evidence>
<dbReference type="SUPFAM" id="SSF63418">
    <property type="entry name" value="MurE/MurF N-terminal domain"/>
    <property type="match status" value="1"/>
</dbReference>
<dbReference type="NCBIfam" id="TIGR01143">
    <property type="entry name" value="murF"/>
    <property type="match status" value="1"/>
</dbReference>
<dbReference type="InterPro" id="IPR036565">
    <property type="entry name" value="Mur-like_cat_sf"/>
</dbReference>
<dbReference type="InterPro" id="IPR005863">
    <property type="entry name" value="UDP-N-AcMur_synth"/>
</dbReference>
<organism evidence="15 16">
    <name type="scientific">Halopseudomonas salina</name>
    <dbReference type="NCBI Taxonomy" id="1323744"/>
    <lineage>
        <taxon>Bacteria</taxon>
        <taxon>Pseudomonadati</taxon>
        <taxon>Pseudomonadota</taxon>
        <taxon>Gammaproteobacteria</taxon>
        <taxon>Pseudomonadales</taxon>
        <taxon>Pseudomonadaceae</taxon>
        <taxon>Halopseudomonas</taxon>
    </lineage>
</organism>
<dbReference type="EC" id="6.3.2.10" evidence="10 11"/>
<keyword evidence="1 10" id="KW-0963">Cytoplasm</keyword>
<dbReference type="InterPro" id="IPR035911">
    <property type="entry name" value="MurE/MurF_N"/>
</dbReference>
<proteinExistence type="inferred from homology"/>
<evidence type="ECO:0000256" key="6">
    <source>
        <dbReference type="ARBA" id="ARBA00022960"/>
    </source>
</evidence>
<evidence type="ECO:0000313" key="15">
    <source>
        <dbReference type="EMBL" id="GGD05139.1"/>
    </source>
</evidence>
<keyword evidence="4 10" id="KW-0547">Nucleotide-binding</keyword>
<dbReference type="Proteomes" id="UP000638188">
    <property type="component" value="Unassembled WGS sequence"/>
</dbReference>
<dbReference type="Pfam" id="PF08245">
    <property type="entry name" value="Mur_ligase_M"/>
    <property type="match status" value="1"/>
</dbReference>
<evidence type="ECO:0000256" key="9">
    <source>
        <dbReference type="ARBA" id="ARBA00023316"/>
    </source>
</evidence>
<dbReference type="InterPro" id="IPR004101">
    <property type="entry name" value="Mur_ligase_C"/>
</dbReference>
<dbReference type="Gene3D" id="3.40.1390.10">
    <property type="entry name" value="MurE/MurF, N-terminal domain"/>
    <property type="match status" value="1"/>
</dbReference>
<feature type="domain" description="Mur ligase central" evidence="14">
    <location>
        <begin position="106"/>
        <end position="295"/>
    </location>
</feature>
<accession>A0ABQ1PW22</accession>
<dbReference type="EMBL" id="BMFF01000005">
    <property type="protein sequence ID" value="GGD05139.1"/>
    <property type="molecule type" value="Genomic_DNA"/>
</dbReference>
<evidence type="ECO:0000256" key="4">
    <source>
        <dbReference type="ARBA" id="ARBA00022741"/>
    </source>
</evidence>
<keyword evidence="16" id="KW-1185">Reference proteome</keyword>
<dbReference type="Gene3D" id="3.40.1190.10">
    <property type="entry name" value="Mur-like, catalytic domain"/>
    <property type="match status" value="1"/>
</dbReference>
<evidence type="ECO:0000259" key="12">
    <source>
        <dbReference type="Pfam" id="PF01225"/>
    </source>
</evidence>